<sequence length="472" mass="48470">MPARRLVPGMAWCMSVVLTATLVQAPPAVGDPSYVNLPAPQQEKSVPGGPVQARPVPPNEVDKAVGKPVAETRWPGSASAEIALAGKPAVSFQKAGNLPVSVSAPAALTSKAGSKVKVSTFDQAHSAKAGVTGLVFSVNDAGGAAGSPLSVRVDYREFANAYGGDYGSRLTLVRLPDCAATTPERTECRTGTPVHSTNNVKERAVTADVALPEGQKSSSAVFAVAAAPSGAGGSFGATNLSPAGQWSAGGSSGDFTYSIPLRVPPPTAGIAPKIGLGYSSGTIDGRTSSSNNQAGLPGDGWELSAGGGFIERRYQACADDLGGNNGQRKTGDLCWKTDNAIMSLNGVSAELVRVGTSNIWRPKQDDGSKVELLTGATNGDNNGEHWKITSTNGTQYFLGLNRLPGWAAGKPETNSAYTVPVFGNHAGEDCNQVAFASSWCRPTCSPPHRRGCGSTPPNGACPPRRSPATRTS</sequence>
<organism evidence="3 4">
    <name type="scientific">Actinokineospora auranticolor</name>
    <dbReference type="NCBI Taxonomy" id="155976"/>
    <lineage>
        <taxon>Bacteria</taxon>
        <taxon>Bacillati</taxon>
        <taxon>Actinomycetota</taxon>
        <taxon>Actinomycetes</taxon>
        <taxon>Pseudonocardiales</taxon>
        <taxon>Pseudonocardiaceae</taxon>
        <taxon>Actinokineospora</taxon>
    </lineage>
</organism>
<evidence type="ECO:0008006" key="5">
    <source>
        <dbReference type="Google" id="ProtNLM"/>
    </source>
</evidence>
<gene>
    <name evidence="3" type="ORF">CLV40_1488</name>
</gene>
<accession>A0A2S6GBA4</accession>
<evidence type="ECO:0000313" key="3">
    <source>
        <dbReference type="EMBL" id="PPK60750.1"/>
    </source>
</evidence>
<evidence type="ECO:0000256" key="1">
    <source>
        <dbReference type="SAM" id="MobiDB-lite"/>
    </source>
</evidence>
<comment type="caution">
    <text evidence="3">The sequence shown here is derived from an EMBL/GenBank/DDBJ whole genome shotgun (WGS) entry which is preliminary data.</text>
</comment>
<reference evidence="3 4" key="1">
    <citation type="submission" date="2018-02" db="EMBL/GenBank/DDBJ databases">
        <title>Genomic Encyclopedia of Archaeal and Bacterial Type Strains, Phase II (KMG-II): from individual species to whole genera.</title>
        <authorList>
            <person name="Goeker M."/>
        </authorList>
    </citation>
    <scope>NUCLEOTIDE SEQUENCE [LARGE SCALE GENOMIC DNA]</scope>
    <source>
        <strain evidence="3 4">YU 961-1</strain>
    </source>
</reference>
<feature type="region of interest" description="Disordered" evidence="1">
    <location>
        <begin position="39"/>
        <end position="62"/>
    </location>
</feature>
<name>A0A2S6GBA4_9PSEU</name>
<keyword evidence="2" id="KW-0732">Signal</keyword>
<evidence type="ECO:0000313" key="4">
    <source>
        <dbReference type="Proteomes" id="UP000239203"/>
    </source>
</evidence>
<evidence type="ECO:0000256" key="2">
    <source>
        <dbReference type="SAM" id="SignalP"/>
    </source>
</evidence>
<dbReference type="Proteomes" id="UP000239203">
    <property type="component" value="Unassembled WGS sequence"/>
</dbReference>
<dbReference type="EMBL" id="PTIX01000048">
    <property type="protein sequence ID" value="PPK60750.1"/>
    <property type="molecule type" value="Genomic_DNA"/>
</dbReference>
<protein>
    <recommendedName>
        <fullName evidence="5">Ricin-type beta-trefoil lectin protein</fullName>
    </recommendedName>
</protein>
<feature type="signal peptide" evidence="2">
    <location>
        <begin position="1"/>
        <end position="25"/>
    </location>
</feature>
<dbReference type="AlphaFoldDB" id="A0A2S6GBA4"/>
<proteinExistence type="predicted"/>
<keyword evidence="4" id="KW-1185">Reference proteome</keyword>
<feature type="chain" id="PRO_5038468283" description="Ricin-type beta-trefoil lectin protein" evidence="2">
    <location>
        <begin position="26"/>
        <end position="472"/>
    </location>
</feature>
<feature type="region of interest" description="Disordered" evidence="1">
    <location>
        <begin position="447"/>
        <end position="472"/>
    </location>
</feature>